<evidence type="ECO:0000256" key="4">
    <source>
        <dbReference type="ARBA" id="ARBA00017063"/>
    </source>
</evidence>
<keyword evidence="5" id="KW-0963">Cytoplasm</keyword>
<dbReference type="Gene3D" id="2.40.128.320">
    <property type="entry name" value="Protein HRI1, N-terminal domain"/>
    <property type="match status" value="1"/>
</dbReference>
<dbReference type="InterPro" id="IPR038744">
    <property type="entry name" value="Hri1_N"/>
</dbReference>
<dbReference type="Gene3D" id="2.40.128.310">
    <property type="entry name" value="Protein HRI1, C-terminal domain"/>
    <property type="match status" value="1"/>
</dbReference>
<gene>
    <name evidence="7" type="ORF">DAPK24_055660</name>
</gene>
<dbReference type="EMBL" id="BTGB01000009">
    <property type="protein sequence ID" value="GMM48968.1"/>
    <property type="molecule type" value="Genomic_DNA"/>
</dbReference>
<proteinExistence type="inferred from homology"/>
<comment type="subcellular location">
    <subcellularLocation>
        <location evidence="2">Cytoplasm</location>
    </subcellularLocation>
    <subcellularLocation>
        <location evidence="1">Nucleus</location>
    </subcellularLocation>
</comment>
<dbReference type="InterPro" id="IPR031818">
    <property type="entry name" value="Hri1"/>
</dbReference>
<evidence type="ECO:0000256" key="3">
    <source>
        <dbReference type="ARBA" id="ARBA00005229"/>
    </source>
</evidence>
<dbReference type="GO" id="GO:0005634">
    <property type="term" value="C:nucleus"/>
    <property type="evidence" value="ECO:0007669"/>
    <property type="project" value="UniProtKB-SubCell"/>
</dbReference>
<dbReference type="AlphaFoldDB" id="A0AAV5RCU0"/>
<dbReference type="Pfam" id="PF16815">
    <property type="entry name" value="HRI1"/>
    <property type="match status" value="1"/>
</dbReference>
<evidence type="ECO:0000256" key="6">
    <source>
        <dbReference type="ARBA" id="ARBA00023242"/>
    </source>
</evidence>
<organism evidence="7 8">
    <name type="scientific">Pichia kluyveri</name>
    <name type="common">Yeast</name>
    <dbReference type="NCBI Taxonomy" id="36015"/>
    <lineage>
        <taxon>Eukaryota</taxon>
        <taxon>Fungi</taxon>
        <taxon>Dikarya</taxon>
        <taxon>Ascomycota</taxon>
        <taxon>Saccharomycotina</taxon>
        <taxon>Pichiomycetes</taxon>
        <taxon>Pichiales</taxon>
        <taxon>Pichiaceae</taxon>
        <taxon>Pichia</taxon>
    </lineage>
</organism>
<comment type="similarity">
    <text evidence="3">Belongs to the HRI1 family.</text>
</comment>
<protein>
    <recommendedName>
        <fullName evidence="4">Protein HRI1</fullName>
    </recommendedName>
</protein>
<dbReference type="Proteomes" id="UP001378960">
    <property type="component" value="Unassembled WGS sequence"/>
</dbReference>
<sequence>MSLSIRHSIQWLETEPQESESTSTIVITSPLGKYVDIRKLKNIQNFSNQFDWFFAGYEIEHSSTIIEFNHEFLDSKLITHYLMHNGNTENFKIESDIGHFSDPINENERNAGIRLETGEMINPLTNQLEKYQEKWITVDSTLGPQCKFIGNKLIDNNCIVLDTVSNIDIGRIILLNSWIQGIFWRKDIISNEIVDNVGVLRCFKDENLIEFGKFIDYLPHYEQLLKIGKNLNIYDTCMINNVEWKVVEKCGEFNI</sequence>
<accession>A0AAV5RCU0</accession>
<evidence type="ECO:0000313" key="7">
    <source>
        <dbReference type="EMBL" id="GMM48968.1"/>
    </source>
</evidence>
<keyword evidence="8" id="KW-1185">Reference proteome</keyword>
<reference evidence="7 8" key="1">
    <citation type="journal article" date="2023" name="Elife">
        <title>Identification of key yeast species and microbe-microbe interactions impacting larval growth of Drosophila in the wild.</title>
        <authorList>
            <person name="Mure A."/>
            <person name="Sugiura Y."/>
            <person name="Maeda R."/>
            <person name="Honda K."/>
            <person name="Sakurai N."/>
            <person name="Takahashi Y."/>
            <person name="Watada M."/>
            <person name="Katoh T."/>
            <person name="Gotoh A."/>
            <person name="Gotoh Y."/>
            <person name="Taniguchi I."/>
            <person name="Nakamura K."/>
            <person name="Hayashi T."/>
            <person name="Katayama T."/>
            <person name="Uemura T."/>
            <person name="Hattori Y."/>
        </authorList>
    </citation>
    <scope>NUCLEOTIDE SEQUENCE [LARGE SCALE GENOMIC DNA]</scope>
    <source>
        <strain evidence="7 8">PK-24</strain>
    </source>
</reference>
<evidence type="ECO:0000256" key="5">
    <source>
        <dbReference type="ARBA" id="ARBA00022490"/>
    </source>
</evidence>
<name>A0AAV5RCU0_PICKL</name>
<dbReference type="InterPro" id="IPR043047">
    <property type="entry name" value="Hri1_N_sf"/>
</dbReference>
<comment type="caution">
    <text evidence="7">The sequence shown here is derived from an EMBL/GenBank/DDBJ whole genome shotgun (WGS) entry which is preliminary data.</text>
</comment>
<dbReference type="CDD" id="cd11692">
    <property type="entry name" value="HRI1_N_like"/>
    <property type="match status" value="1"/>
</dbReference>
<dbReference type="GO" id="GO:0005737">
    <property type="term" value="C:cytoplasm"/>
    <property type="evidence" value="ECO:0007669"/>
    <property type="project" value="UniProtKB-SubCell"/>
</dbReference>
<evidence type="ECO:0000256" key="2">
    <source>
        <dbReference type="ARBA" id="ARBA00004496"/>
    </source>
</evidence>
<evidence type="ECO:0000313" key="8">
    <source>
        <dbReference type="Proteomes" id="UP001378960"/>
    </source>
</evidence>
<keyword evidence="6" id="KW-0539">Nucleus</keyword>
<evidence type="ECO:0000256" key="1">
    <source>
        <dbReference type="ARBA" id="ARBA00004123"/>
    </source>
</evidence>